<evidence type="ECO:0000256" key="5">
    <source>
        <dbReference type="ARBA" id="ARBA00022691"/>
    </source>
</evidence>
<comment type="caution">
    <text evidence="7">The sequence shown here is derived from an EMBL/GenBank/DDBJ whole genome shotgun (WGS) entry which is preliminary data.</text>
</comment>
<evidence type="ECO:0000256" key="4">
    <source>
        <dbReference type="ARBA" id="ARBA00022679"/>
    </source>
</evidence>
<evidence type="ECO:0000313" key="7">
    <source>
        <dbReference type="EMBL" id="OHT96403.1"/>
    </source>
</evidence>
<proteinExistence type="inferred from homology"/>
<dbReference type="STRING" id="1908205.BKG60_20325"/>
<comment type="similarity">
    <text evidence="2 6">Belongs to the UPF0677 family.</text>
</comment>
<name>A0A1Q9W7E1_9MYCO</name>
<dbReference type="GO" id="GO:0032259">
    <property type="term" value="P:methylation"/>
    <property type="evidence" value="ECO:0007669"/>
    <property type="project" value="UniProtKB-KW"/>
</dbReference>
<dbReference type="EC" id="2.1.1.-" evidence="6"/>
<accession>A0A1Q9W7E1</accession>
<keyword evidence="4 7" id="KW-0808">Transferase</keyword>
<dbReference type="RefSeq" id="WP_070945770.1">
    <property type="nucleotide sequence ID" value="NZ_MLCL01000076.1"/>
</dbReference>
<dbReference type="AlphaFoldDB" id="A0A1Q9W7E1"/>
<keyword evidence="8" id="KW-1185">Reference proteome</keyword>
<dbReference type="Proteomes" id="UP000179636">
    <property type="component" value="Unassembled WGS sequence"/>
</dbReference>
<evidence type="ECO:0000313" key="8">
    <source>
        <dbReference type="Proteomes" id="UP000179636"/>
    </source>
</evidence>
<dbReference type="InterPro" id="IPR011610">
    <property type="entry name" value="SAM_mthyl_Trfase_ML2640-like"/>
</dbReference>
<accession>A0A1S1K0S4</accession>
<dbReference type="SUPFAM" id="SSF53335">
    <property type="entry name" value="S-adenosyl-L-methionine-dependent methyltransferases"/>
    <property type="match status" value="1"/>
</dbReference>
<sequence>MDVEATALGPTMLVAIDQYSSVPLVHDPYAGRMLPLAWRIPLWLCRFSAVRRALVAASDRSGPGAWISLLCRKRYIDDALRRAAQHGLDAIVIVGAGLDTRAYRVAELAGVPVWEIDLPANIAAKTRALHRCFGHIPANVTLVPMDLAADDLPEQLVNSGFDPTMRTFFIWESVTMYLAEPAVRKTLQSLARCATESRLVFTYFLRDFVDGQAMYGAQAAYQRFVTKKGLWVYGIDPADVAGLLGEYGWQQTEHVGPDEYRERYLAPAGRLQPVSEIERAVCAEHTNTSTPSDSGAM</sequence>
<evidence type="ECO:0000256" key="3">
    <source>
        <dbReference type="ARBA" id="ARBA00022603"/>
    </source>
</evidence>
<dbReference type="GO" id="GO:0008168">
    <property type="term" value="F:methyltransferase activity"/>
    <property type="evidence" value="ECO:0007669"/>
    <property type="project" value="UniProtKB-UniRule"/>
</dbReference>
<gene>
    <name evidence="7" type="ORF">BKG61_18260</name>
</gene>
<dbReference type="PANTHER" id="PTHR43619">
    <property type="entry name" value="S-ADENOSYL-L-METHIONINE-DEPENDENT METHYLTRANSFERASE YKTD-RELATED"/>
    <property type="match status" value="1"/>
</dbReference>
<comment type="function">
    <text evidence="1 6">Exhibits S-adenosyl-L-methionine-dependent methyltransferase activity.</text>
</comment>
<dbReference type="PANTHER" id="PTHR43619:SF2">
    <property type="entry name" value="S-ADENOSYL-L-METHIONINE-DEPENDENT METHYLTRANSFERASES SUPERFAMILY PROTEIN"/>
    <property type="match status" value="1"/>
</dbReference>
<evidence type="ECO:0000256" key="6">
    <source>
        <dbReference type="RuleBase" id="RU362030"/>
    </source>
</evidence>
<dbReference type="Gene3D" id="3.40.50.150">
    <property type="entry name" value="Vaccinia Virus protein VP39"/>
    <property type="match status" value="1"/>
</dbReference>
<evidence type="ECO:0000256" key="2">
    <source>
        <dbReference type="ARBA" id="ARBA00008138"/>
    </source>
</evidence>
<dbReference type="NCBIfam" id="TIGR00027">
    <property type="entry name" value="mthyl_TIGR00027"/>
    <property type="match status" value="1"/>
</dbReference>
<dbReference type="InterPro" id="IPR029063">
    <property type="entry name" value="SAM-dependent_MTases_sf"/>
</dbReference>
<dbReference type="EMBL" id="MLHV01000017">
    <property type="protein sequence ID" value="OHT96403.1"/>
    <property type="molecule type" value="Genomic_DNA"/>
</dbReference>
<organism evidence="7 8">
    <name type="scientific">Mycobacterium syngnathidarum</name>
    <dbReference type="NCBI Taxonomy" id="1908205"/>
    <lineage>
        <taxon>Bacteria</taxon>
        <taxon>Bacillati</taxon>
        <taxon>Actinomycetota</taxon>
        <taxon>Actinomycetes</taxon>
        <taxon>Mycobacteriales</taxon>
        <taxon>Mycobacteriaceae</taxon>
        <taxon>Mycobacterium</taxon>
    </lineage>
</organism>
<evidence type="ECO:0000256" key="1">
    <source>
        <dbReference type="ARBA" id="ARBA00003907"/>
    </source>
</evidence>
<keyword evidence="3 6" id="KW-0489">Methyltransferase</keyword>
<dbReference type="Pfam" id="PF04072">
    <property type="entry name" value="LCM"/>
    <property type="match status" value="1"/>
</dbReference>
<dbReference type="InterPro" id="IPR007213">
    <property type="entry name" value="Ppm1/Ppm2/Tcmp"/>
</dbReference>
<protein>
    <recommendedName>
        <fullName evidence="6">S-adenosyl-L-methionine-dependent methyltransferase</fullName>
        <ecNumber evidence="6">2.1.1.-</ecNumber>
    </recommendedName>
</protein>
<reference evidence="7 8" key="1">
    <citation type="submission" date="2016-10" db="EMBL/GenBank/DDBJ databases">
        <title>Evaluation of Human, Animal and Environmental Mycobacterium chelonae Isolates by Core Genome Phylogenomic Analysis, Targeted Gene Comparison, and Anti-microbial Susceptibility Patterns: A Tale of Mistaken Identities.</title>
        <authorList>
            <person name="Fogelson S.B."/>
            <person name="Camus A.C."/>
            <person name="Lorenz W."/>
            <person name="Vasireddy R."/>
            <person name="Vasireddy S."/>
            <person name="Smith T."/>
            <person name="Brown-Elliott B.A."/>
            <person name="Wallace R.J.Jr."/>
            <person name="Hasan N.A."/>
            <person name="Reischl U."/>
            <person name="Sanchez S."/>
        </authorList>
    </citation>
    <scope>NUCLEOTIDE SEQUENCE [LARGE SCALE GENOMIC DNA]</scope>
    <source>
        <strain evidence="7 8">24999</strain>
    </source>
</reference>
<keyword evidence="5 6" id="KW-0949">S-adenosyl-L-methionine</keyword>